<protein>
    <recommendedName>
        <fullName evidence="3">ATP-binding protein</fullName>
    </recommendedName>
</protein>
<accession>A0A9X3MRR2</accession>
<dbReference type="RefSeq" id="WP_270040456.1">
    <property type="nucleotide sequence ID" value="NZ_JAPDOD010000010.1"/>
</dbReference>
<dbReference type="InterPro" id="IPR027417">
    <property type="entry name" value="P-loop_NTPase"/>
</dbReference>
<keyword evidence="2" id="KW-1185">Reference proteome</keyword>
<dbReference type="SUPFAM" id="SSF52540">
    <property type="entry name" value="P-loop containing nucleoside triphosphate hydrolases"/>
    <property type="match status" value="1"/>
</dbReference>
<dbReference type="AlphaFoldDB" id="A0A9X3MRR2"/>
<evidence type="ECO:0000313" key="1">
    <source>
        <dbReference type="EMBL" id="MDA0161260.1"/>
    </source>
</evidence>
<comment type="caution">
    <text evidence="1">The sequence shown here is derived from an EMBL/GenBank/DDBJ whole genome shotgun (WGS) entry which is preliminary data.</text>
</comment>
<evidence type="ECO:0008006" key="3">
    <source>
        <dbReference type="Google" id="ProtNLM"/>
    </source>
</evidence>
<gene>
    <name evidence="1" type="ORF">OM076_13365</name>
</gene>
<evidence type="ECO:0000313" key="2">
    <source>
        <dbReference type="Proteomes" id="UP001149140"/>
    </source>
</evidence>
<dbReference type="PANTHER" id="PTHR30121:SF6">
    <property type="entry name" value="SLR6007 PROTEIN"/>
    <property type="match status" value="1"/>
</dbReference>
<reference evidence="1" key="1">
    <citation type="submission" date="2022-10" db="EMBL/GenBank/DDBJ databases">
        <title>The WGS of Solirubrobacter ginsenosidimutans DSM 21036.</title>
        <authorList>
            <person name="Jiang Z."/>
        </authorList>
    </citation>
    <scope>NUCLEOTIDE SEQUENCE</scope>
    <source>
        <strain evidence="1">DSM 21036</strain>
    </source>
</reference>
<proteinExistence type="predicted"/>
<organism evidence="1 2">
    <name type="scientific">Solirubrobacter ginsenosidimutans</name>
    <dbReference type="NCBI Taxonomy" id="490573"/>
    <lineage>
        <taxon>Bacteria</taxon>
        <taxon>Bacillati</taxon>
        <taxon>Actinomycetota</taxon>
        <taxon>Thermoleophilia</taxon>
        <taxon>Solirubrobacterales</taxon>
        <taxon>Solirubrobacteraceae</taxon>
        <taxon>Solirubrobacter</taxon>
    </lineage>
</organism>
<dbReference type="Proteomes" id="UP001149140">
    <property type="component" value="Unassembled WGS sequence"/>
</dbReference>
<sequence>MRHRRGERPGHRATTANAQAIYPFFGENGLGDGGVLIGTDLHGSAFTYDPFVLYERRVISNPNLLVAGELGSGKSSLVKSYLYRQALFGRVPWIADPKGEYAPLARALGVEPIRLVPGGDVRLNPVARESGWQSQLNLLRALAAGALSRRLDQEEEGSVREALRLVNDDQGVEPTLPAIVSLLFRPHKSMAERLVTTTQALAKRSRDVALGLQRLCEGDLRGMFDGPTTAGLRLDGRAVVLDLSAFYDSSALGLVMTCASAWERGMILSLHEEARREERAPRKMINVFDEVWRALSFIGVGEWLQAAFKMSRRDGVQNVVVMHRLTDLSAAGAAGSRERELAEGLLHDAQTRVIYRQPPDNVAMAREPLGLTSVEADLLPELGLGIALWKVSTRGYLVQHRLSEIERPIVDTDGSMVDRGTRWA</sequence>
<dbReference type="InterPro" id="IPR051162">
    <property type="entry name" value="T4SS_component"/>
</dbReference>
<dbReference type="PANTHER" id="PTHR30121">
    <property type="entry name" value="UNCHARACTERIZED PROTEIN YJGR-RELATED"/>
    <property type="match status" value="1"/>
</dbReference>
<name>A0A9X3MRR2_9ACTN</name>
<dbReference type="EMBL" id="JAPDOD010000010">
    <property type="protein sequence ID" value="MDA0161260.1"/>
    <property type="molecule type" value="Genomic_DNA"/>
</dbReference>
<dbReference type="Gene3D" id="3.40.50.300">
    <property type="entry name" value="P-loop containing nucleotide triphosphate hydrolases"/>
    <property type="match status" value="2"/>
</dbReference>